<organism evidence="2 3">
    <name type="scientific">Morchella conica CCBAS932</name>
    <dbReference type="NCBI Taxonomy" id="1392247"/>
    <lineage>
        <taxon>Eukaryota</taxon>
        <taxon>Fungi</taxon>
        <taxon>Dikarya</taxon>
        <taxon>Ascomycota</taxon>
        <taxon>Pezizomycotina</taxon>
        <taxon>Pezizomycetes</taxon>
        <taxon>Pezizales</taxon>
        <taxon>Morchellaceae</taxon>
        <taxon>Morchella</taxon>
    </lineage>
</organism>
<sequence>MRYHSGSTAWRLLVAVREMDWMMHCTSNTLDIHRTDPRSRHICELRDSDSNIPAGSPKLHQVKARLRGKYTTYNIQRLKNAPNLVLNHGFSKAASVQAEGVKNESVVLSVLTSLTYIELGGVEFGVERYMSICRRESIVMEAEKNTRTVCCNKFNVGDVQAQPPTECSPNVTTANSFTHKDTFIAEVLEICGKRITFALHLVIAQVTGLMLFSRVIFLQQAWDLGLSSQSNILTRLLP</sequence>
<proteinExistence type="predicted"/>
<dbReference type="Proteomes" id="UP000277580">
    <property type="component" value="Unassembled WGS sequence"/>
</dbReference>
<gene>
    <name evidence="2" type="ORF">P167DRAFT_545816</name>
</gene>
<evidence type="ECO:0000256" key="1">
    <source>
        <dbReference type="SAM" id="Phobius"/>
    </source>
</evidence>
<reference evidence="2 3" key="1">
    <citation type="journal article" date="2018" name="Nat. Ecol. Evol.">
        <title>Pezizomycetes genomes reveal the molecular basis of ectomycorrhizal truffle lifestyle.</title>
        <authorList>
            <person name="Murat C."/>
            <person name="Payen T."/>
            <person name="Noel B."/>
            <person name="Kuo A."/>
            <person name="Morin E."/>
            <person name="Chen J."/>
            <person name="Kohler A."/>
            <person name="Krizsan K."/>
            <person name="Balestrini R."/>
            <person name="Da Silva C."/>
            <person name="Montanini B."/>
            <person name="Hainaut M."/>
            <person name="Levati E."/>
            <person name="Barry K.W."/>
            <person name="Belfiori B."/>
            <person name="Cichocki N."/>
            <person name="Clum A."/>
            <person name="Dockter R.B."/>
            <person name="Fauchery L."/>
            <person name="Guy J."/>
            <person name="Iotti M."/>
            <person name="Le Tacon F."/>
            <person name="Lindquist E.A."/>
            <person name="Lipzen A."/>
            <person name="Malagnac F."/>
            <person name="Mello A."/>
            <person name="Molinier V."/>
            <person name="Miyauchi S."/>
            <person name="Poulain J."/>
            <person name="Riccioni C."/>
            <person name="Rubini A."/>
            <person name="Sitrit Y."/>
            <person name="Splivallo R."/>
            <person name="Traeger S."/>
            <person name="Wang M."/>
            <person name="Zifcakova L."/>
            <person name="Wipf D."/>
            <person name="Zambonelli A."/>
            <person name="Paolocci F."/>
            <person name="Nowrousian M."/>
            <person name="Ottonello S."/>
            <person name="Baldrian P."/>
            <person name="Spatafora J.W."/>
            <person name="Henrissat B."/>
            <person name="Nagy L.G."/>
            <person name="Aury J.M."/>
            <person name="Wincker P."/>
            <person name="Grigoriev I.V."/>
            <person name="Bonfante P."/>
            <person name="Martin F.M."/>
        </authorList>
    </citation>
    <scope>NUCLEOTIDE SEQUENCE [LARGE SCALE GENOMIC DNA]</scope>
    <source>
        <strain evidence="2 3">CCBAS932</strain>
    </source>
</reference>
<accession>A0A3N4KN46</accession>
<dbReference type="InParanoid" id="A0A3N4KN46"/>
<keyword evidence="1" id="KW-1133">Transmembrane helix</keyword>
<keyword evidence="1" id="KW-0812">Transmembrane</keyword>
<name>A0A3N4KN46_9PEZI</name>
<protein>
    <submittedName>
        <fullName evidence="2">Uncharacterized protein</fullName>
    </submittedName>
</protein>
<dbReference type="AlphaFoldDB" id="A0A3N4KN46"/>
<keyword evidence="3" id="KW-1185">Reference proteome</keyword>
<feature type="transmembrane region" description="Helical" evidence="1">
    <location>
        <begin position="197"/>
        <end position="217"/>
    </location>
</feature>
<evidence type="ECO:0000313" key="2">
    <source>
        <dbReference type="EMBL" id="RPB12023.1"/>
    </source>
</evidence>
<evidence type="ECO:0000313" key="3">
    <source>
        <dbReference type="Proteomes" id="UP000277580"/>
    </source>
</evidence>
<keyword evidence="1" id="KW-0472">Membrane</keyword>
<dbReference type="EMBL" id="ML119131">
    <property type="protein sequence ID" value="RPB12023.1"/>
    <property type="molecule type" value="Genomic_DNA"/>
</dbReference>